<protein>
    <submittedName>
        <fullName evidence="2">Uncharacterized protein</fullName>
    </submittedName>
</protein>
<name>A0A318JRT1_9BURK</name>
<evidence type="ECO:0000313" key="2">
    <source>
        <dbReference type="EMBL" id="PXX47060.1"/>
    </source>
</evidence>
<reference evidence="2 3" key="1">
    <citation type="submission" date="2018-05" db="EMBL/GenBank/DDBJ databases">
        <title>Genomic Encyclopedia of Type Strains, Phase IV (KMG-IV): sequencing the most valuable type-strain genomes for metagenomic binning, comparative biology and taxonomic classification.</title>
        <authorList>
            <person name="Goeker M."/>
        </authorList>
    </citation>
    <scope>NUCLEOTIDE SEQUENCE [LARGE SCALE GENOMIC DNA]</scope>
    <source>
        <strain evidence="2 3">DSM 19792</strain>
    </source>
</reference>
<accession>A0A318JRT1</accession>
<dbReference type="OrthoDB" id="7022621at2"/>
<evidence type="ECO:0000313" key="3">
    <source>
        <dbReference type="Proteomes" id="UP000247792"/>
    </source>
</evidence>
<organism evidence="2 3">
    <name type="scientific">Undibacterium pigrum</name>
    <dbReference type="NCBI Taxonomy" id="401470"/>
    <lineage>
        <taxon>Bacteria</taxon>
        <taxon>Pseudomonadati</taxon>
        <taxon>Pseudomonadota</taxon>
        <taxon>Betaproteobacteria</taxon>
        <taxon>Burkholderiales</taxon>
        <taxon>Oxalobacteraceae</taxon>
        <taxon>Undibacterium</taxon>
    </lineage>
</organism>
<dbReference type="AlphaFoldDB" id="A0A318JRT1"/>
<dbReference type="RefSeq" id="WP_146218778.1">
    <property type="nucleotide sequence ID" value="NZ_QJKB01000001.1"/>
</dbReference>
<dbReference type="EMBL" id="QJKB01000001">
    <property type="protein sequence ID" value="PXX47060.1"/>
    <property type="molecule type" value="Genomic_DNA"/>
</dbReference>
<feature type="compositionally biased region" description="Basic and acidic residues" evidence="1">
    <location>
        <begin position="88"/>
        <end position="122"/>
    </location>
</feature>
<evidence type="ECO:0000256" key="1">
    <source>
        <dbReference type="SAM" id="MobiDB-lite"/>
    </source>
</evidence>
<keyword evidence="3" id="KW-1185">Reference proteome</keyword>
<proteinExistence type="predicted"/>
<gene>
    <name evidence="2" type="ORF">DFR42_101636</name>
</gene>
<sequence length="122" mass="13649">MNPSIFPSRLRLALAMLVMLIVGQNVLAQEANRSQRPNPVEAQAIVPPVIYLSTLQNYRPFTDQEVGSWKELNDTTARIGGWRVYAKQAREPDTTDTKPAAKEKETPTSDKAKSMDHSSHTK</sequence>
<dbReference type="Proteomes" id="UP000247792">
    <property type="component" value="Unassembled WGS sequence"/>
</dbReference>
<feature type="region of interest" description="Disordered" evidence="1">
    <location>
        <begin position="83"/>
        <end position="122"/>
    </location>
</feature>
<comment type="caution">
    <text evidence="2">The sequence shown here is derived from an EMBL/GenBank/DDBJ whole genome shotgun (WGS) entry which is preliminary data.</text>
</comment>